<comment type="caution">
    <text evidence="2">The sequence shown here is derived from an EMBL/GenBank/DDBJ whole genome shotgun (WGS) entry which is preliminary data.</text>
</comment>
<accession>A0A2C5XFT0</accession>
<evidence type="ECO:0000256" key="1">
    <source>
        <dbReference type="SAM" id="MobiDB-lite"/>
    </source>
</evidence>
<evidence type="ECO:0000313" key="3">
    <source>
        <dbReference type="Proteomes" id="UP000224854"/>
    </source>
</evidence>
<dbReference type="Proteomes" id="UP000224854">
    <property type="component" value="Unassembled WGS sequence"/>
</dbReference>
<feature type="region of interest" description="Disordered" evidence="1">
    <location>
        <begin position="1"/>
        <end position="102"/>
    </location>
</feature>
<dbReference type="EMBL" id="NJEU01000755">
    <property type="protein sequence ID" value="PHH70799.1"/>
    <property type="molecule type" value="Genomic_DNA"/>
</dbReference>
<sequence>MSTGRAFTPSPDGDHATLTVCPSPAPAPVTAPRPTPPKHASSPLATSGTSPAAAHSLALMRASGRKHAANHVVSQNCGRTSPSSGPPPPRFAHARPTAKSGA</sequence>
<proteinExistence type="predicted"/>
<feature type="compositionally biased region" description="Pro residues" evidence="1">
    <location>
        <begin position="23"/>
        <end position="37"/>
    </location>
</feature>
<evidence type="ECO:0000313" key="2">
    <source>
        <dbReference type="EMBL" id="PHH70799.1"/>
    </source>
</evidence>
<dbReference type="AlphaFoldDB" id="A0A2C5XFT0"/>
<keyword evidence="3" id="KW-1185">Reference proteome</keyword>
<protein>
    <submittedName>
        <fullName evidence="2">Uncharacterized protein</fullName>
    </submittedName>
</protein>
<reference evidence="2 3" key="1">
    <citation type="submission" date="2017-06" db="EMBL/GenBank/DDBJ databases">
        <title>Ant-infecting Ophiocordyceps genomes reveal a high diversity of potential behavioral manipulation genes and a possible major role for enterotoxins.</title>
        <authorList>
            <person name="De Bekker C."/>
            <person name="Evans H.C."/>
            <person name="Brachmann A."/>
            <person name="Hughes D.P."/>
        </authorList>
    </citation>
    <scope>NUCLEOTIDE SEQUENCE [LARGE SCALE GENOMIC DNA]</scope>
    <source>
        <strain evidence="2 3">1348a</strain>
    </source>
</reference>
<organism evidence="2 3">
    <name type="scientific">Ophiocordyceps australis</name>
    <dbReference type="NCBI Taxonomy" id="1399860"/>
    <lineage>
        <taxon>Eukaryota</taxon>
        <taxon>Fungi</taxon>
        <taxon>Dikarya</taxon>
        <taxon>Ascomycota</taxon>
        <taxon>Pezizomycotina</taxon>
        <taxon>Sordariomycetes</taxon>
        <taxon>Hypocreomycetidae</taxon>
        <taxon>Hypocreales</taxon>
        <taxon>Ophiocordycipitaceae</taxon>
        <taxon>Ophiocordyceps</taxon>
    </lineage>
</organism>
<gene>
    <name evidence="2" type="ORF">CDD82_6912</name>
</gene>
<name>A0A2C5XFT0_9HYPO</name>